<dbReference type="GO" id="GO:0006281">
    <property type="term" value="P:DNA repair"/>
    <property type="evidence" value="ECO:0007669"/>
    <property type="project" value="TreeGrafter"/>
</dbReference>
<organism evidence="2 3">
    <name type="scientific">Jimgerdemannia flammicorona</name>
    <dbReference type="NCBI Taxonomy" id="994334"/>
    <lineage>
        <taxon>Eukaryota</taxon>
        <taxon>Fungi</taxon>
        <taxon>Fungi incertae sedis</taxon>
        <taxon>Mucoromycota</taxon>
        <taxon>Mucoromycotina</taxon>
        <taxon>Endogonomycetes</taxon>
        <taxon>Endogonales</taxon>
        <taxon>Endogonaceae</taxon>
        <taxon>Jimgerdemannia</taxon>
    </lineage>
</organism>
<comment type="caution">
    <text evidence="2">The sequence shown here is derived from an EMBL/GenBank/DDBJ whole genome shotgun (WGS) entry which is preliminary data.</text>
</comment>
<dbReference type="OrthoDB" id="261960at2759"/>
<name>A0A433DAW2_9FUNG</name>
<dbReference type="EMBL" id="RBNI01003869">
    <property type="protein sequence ID" value="RUP47978.1"/>
    <property type="molecule type" value="Genomic_DNA"/>
</dbReference>
<sequence>MTDLIGEFNVLKKMDRQDEATALLRKIASQVKPIMKKRGWKVTILQEFFPTNPTLLGMCTPSQTLTLRHADLLPSNDHSISLGLNVNHGYKICIRLRPHYDSKMFLPYESLLGTMLHE</sequence>
<dbReference type="AlphaFoldDB" id="A0A433DAW2"/>
<evidence type="ECO:0000313" key="3">
    <source>
        <dbReference type="Proteomes" id="UP000268093"/>
    </source>
</evidence>
<dbReference type="PROSITE" id="PS51397">
    <property type="entry name" value="WLM"/>
    <property type="match status" value="1"/>
</dbReference>
<keyword evidence="3" id="KW-1185">Reference proteome</keyword>
<proteinExistence type="predicted"/>
<dbReference type="GO" id="GO:0005634">
    <property type="term" value="C:nucleus"/>
    <property type="evidence" value="ECO:0007669"/>
    <property type="project" value="TreeGrafter"/>
</dbReference>
<dbReference type="InterPro" id="IPR053000">
    <property type="entry name" value="WSS1-like_metalloprotease"/>
</dbReference>
<reference evidence="2 3" key="1">
    <citation type="journal article" date="2018" name="New Phytol.">
        <title>Phylogenomics of Endogonaceae and evolution of mycorrhizas within Mucoromycota.</title>
        <authorList>
            <person name="Chang Y."/>
            <person name="Desiro A."/>
            <person name="Na H."/>
            <person name="Sandor L."/>
            <person name="Lipzen A."/>
            <person name="Clum A."/>
            <person name="Barry K."/>
            <person name="Grigoriev I.V."/>
            <person name="Martin F.M."/>
            <person name="Stajich J.E."/>
            <person name="Smith M.E."/>
            <person name="Bonito G."/>
            <person name="Spatafora J.W."/>
        </authorList>
    </citation>
    <scope>NUCLEOTIDE SEQUENCE [LARGE SCALE GENOMIC DNA]</scope>
    <source>
        <strain evidence="2 3">GMNB39</strain>
    </source>
</reference>
<dbReference type="PANTHER" id="PTHR46622:SF1">
    <property type="entry name" value="DNA-DEPENDENT METALLOPROTEASE WSS1"/>
    <property type="match status" value="1"/>
</dbReference>
<dbReference type="PANTHER" id="PTHR46622">
    <property type="entry name" value="DNA-DEPENDENT METALLOPROTEASE WSS1"/>
    <property type="match status" value="1"/>
</dbReference>
<dbReference type="GO" id="GO:0008237">
    <property type="term" value="F:metallopeptidase activity"/>
    <property type="evidence" value="ECO:0007669"/>
    <property type="project" value="TreeGrafter"/>
</dbReference>
<evidence type="ECO:0000259" key="1">
    <source>
        <dbReference type="PROSITE" id="PS51397"/>
    </source>
</evidence>
<gene>
    <name evidence="2" type="ORF">BC936DRAFT_145121</name>
</gene>
<protein>
    <submittedName>
        <fullName evidence="2">WLM domain-containing protein</fullName>
    </submittedName>
</protein>
<dbReference type="Proteomes" id="UP000268093">
    <property type="component" value="Unassembled WGS sequence"/>
</dbReference>
<dbReference type="Pfam" id="PF08325">
    <property type="entry name" value="WLM"/>
    <property type="match status" value="1"/>
</dbReference>
<feature type="domain" description="WLM" evidence="1">
    <location>
        <begin position="1"/>
        <end position="118"/>
    </location>
</feature>
<evidence type="ECO:0000313" key="2">
    <source>
        <dbReference type="EMBL" id="RUP47978.1"/>
    </source>
</evidence>
<accession>A0A433DAW2</accession>
<dbReference type="InterPro" id="IPR013536">
    <property type="entry name" value="WLM_dom"/>
</dbReference>